<dbReference type="EMBL" id="CP034159">
    <property type="protein sequence ID" value="AZI32729.1"/>
    <property type="molecule type" value="Genomic_DNA"/>
</dbReference>
<protein>
    <submittedName>
        <fullName evidence="1">Uncharacterized protein</fullName>
    </submittedName>
</protein>
<dbReference type="Proteomes" id="UP000270185">
    <property type="component" value="Chromosome"/>
</dbReference>
<evidence type="ECO:0000313" key="1">
    <source>
        <dbReference type="EMBL" id="AZI32729.1"/>
    </source>
</evidence>
<dbReference type="RefSeq" id="WP_125023508.1">
    <property type="nucleotide sequence ID" value="NZ_CP034159.1"/>
</dbReference>
<sequence length="72" mass="8211">MKKSLLLFLMVILNWQGTLVTKTDVYLCNSSGGKKYHYLKNCRGLSNCKAQIIKVSLQKAQTLDKELCGWED</sequence>
<dbReference type="AlphaFoldDB" id="A0A3G8XI45"/>
<accession>A0A3G8XI45</accession>
<name>A0A3G8XI45_9FLAO</name>
<proteinExistence type="predicted"/>
<reference evidence="2" key="1">
    <citation type="submission" date="2018-11" db="EMBL/GenBank/DDBJ databases">
        <title>Proposal to divide the Flavobacteriaceae and reorganize its genera based on Amino Acid Identity values calculated from whole genome sequences.</title>
        <authorList>
            <person name="Nicholson A.C."/>
            <person name="Gulvik C.A."/>
            <person name="Whitney A.M."/>
            <person name="Humrighouse B.W."/>
            <person name="Bell M."/>
            <person name="Holmes B."/>
            <person name="Steigerwalt A.G."/>
            <person name="Villarma A."/>
            <person name="Sheth M."/>
            <person name="Batra D."/>
            <person name="Pryor J."/>
            <person name="Bernardet J.-F."/>
            <person name="Hugo C."/>
            <person name="Kampfer P."/>
            <person name="Newman J.D."/>
            <person name="McQuiston J.R."/>
        </authorList>
    </citation>
    <scope>NUCLEOTIDE SEQUENCE [LARGE SCALE GENOMIC DNA]</scope>
    <source>
        <strain evidence="2">G0081</strain>
    </source>
</reference>
<evidence type="ECO:0000313" key="2">
    <source>
        <dbReference type="Proteomes" id="UP000270185"/>
    </source>
</evidence>
<dbReference type="KEGG" id="ccas:EIB73_05755"/>
<dbReference type="OrthoDB" id="885042at2"/>
<organism evidence="1 2">
    <name type="scientific">Kaistella carnis</name>
    <dbReference type="NCBI Taxonomy" id="1241979"/>
    <lineage>
        <taxon>Bacteria</taxon>
        <taxon>Pseudomonadati</taxon>
        <taxon>Bacteroidota</taxon>
        <taxon>Flavobacteriia</taxon>
        <taxon>Flavobacteriales</taxon>
        <taxon>Weeksellaceae</taxon>
        <taxon>Chryseobacterium group</taxon>
        <taxon>Kaistella</taxon>
    </lineage>
</organism>
<keyword evidence="2" id="KW-1185">Reference proteome</keyword>
<gene>
    <name evidence="1" type="ORF">EIB73_05755</name>
</gene>